<evidence type="ECO:0000259" key="1">
    <source>
        <dbReference type="Pfam" id="PF00078"/>
    </source>
</evidence>
<dbReference type="PANTHER" id="PTHR19446">
    <property type="entry name" value="REVERSE TRANSCRIPTASES"/>
    <property type="match status" value="1"/>
</dbReference>
<dbReference type="Pfam" id="PF00078">
    <property type="entry name" value="RVT_1"/>
    <property type="match status" value="1"/>
</dbReference>
<reference evidence="2 3" key="1">
    <citation type="submission" date="2015-09" db="EMBL/GenBank/DDBJ databases">
        <title>Draft genome of the parasitic nematode Teladorsagia circumcincta isolate WARC Sus (inbred).</title>
        <authorList>
            <person name="Mitreva M."/>
        </authorList>
    </citation>
    <scope>NUCLEOTIDE SEQUENCE [LARGE SCALE GENOMIC DNA]</scope>
    <source>
        <strain evidence="2 3">S</strain>
    </source>
</reference>
<dbReference type="Proteomes" id="UP000230423">
    <property type="component" value="Unassembled WGS sequence"/>
</dbReference>
<name>A0A2G9UII1_TELCI</name>
<dbReference type="EMBL" id="KZ346418">
    <property type="protein sequence ID" value="PIO70049.1"/>
    <property type="molecule type" value="Genomic_DNA"/>
</dbReference>
<organism evidence="2 3">
    <name type="scientific">Teladorsagia circumcincta</name>
    <name type="common">Brown stomach worm</name>
    <name type="synonym">Ostertagia circumcincta</name>
    <dbReference type="NCBI Taxonomy" id="45464"/>
    <lineage>
        <taxon>Eukaryota</taxon>
        <taxon>Metazoa</taxon>
        <taxon>Ecdysozoa</taxon>
        <taxon>Nematoda</taxon>
        <taxon>Chromadorea</taxon>
        <taxon>Rhabditida</taxon>
        <taxon>Rhabditina</taxon>
        <taxon>Rhabditomorpha</taxon>
        <taxon>Strongyloidea</taxon>
        <taxon>Trichostrongylidae</taxon>
        <taxon>Teladorsagia</taxon>
    </lineage>
</organism>
<dbReference type="InterPro" id="IPR000477">
    <property type="entry name" value="RT_dom"/>
</dbReference>
<evidence type="ECO:0000313" key="3">
    <source>
        <dbReference type="Proteomes" id="UP000230423"/>
    </source>
</evidence>
<protein>
    <recommendedName>
        <fullName evidence="1">Reverse transcriptase domain-containing protein</fullName>
    </recommendedName>
</protein>
<sequence length="353" mass="40894">MNVPVRDENGRLLLSDENQNERWVEHFHDVLNQAEPKKTYCFNEMDTADEIEVNIGDITIEETDQAIKCLRTKKAPGLDGIHGELLKEGGRSITEALSKLFWNQGEVPEDWKKGVIVRLPKKGNLSECGNWRGITLLSVVGKTFCLILLRRLQTAIDGRLREEQAGFRRSCCEQIFTLRNIFELCVQYRHPLFINFIDFKKAFDSIHRDSLWEILKIYGIPSRFINIFKNLYLNSSCCVRTNDGYTRFFDITTGVRQDDIALIEEEKNKLQEATTNLSNEASMIGLRISAEKSKTLLLALQFIFLMMIFSNVEDTGSSPRVSLKLWEEIEKYNMNMEKMVAFTLRLHPIRNRI</sequence>
<feature type="non-terminal residue" evidence="2">
    <location>
        <position position="353"/>
    </location>
</feature>
<proteinExistence type="predicted"/>
<dbReference type="OrthoDB" id="410104at2759"/>
<dbReference type="CDD" id="cd01650">
    <property type="entry name" value="RT_nLTR_like"/>
    <property type="match status" value="1"/>
</dbReference>
<evidence type="ECO:0000313" key="2">
    <source>
        <dbReference type="EMBL" id="PIO70049.1"/>
    </source>
</evidence>
<feature type="domain" description="Reverse transcriptase" evidence="1">
    <location>
        <begin position="120"/>
        <end position="257"/>
    </location>
</feature>
<dbReference type="AlphaFoldDB" id="A0A2G9UII1"/>
<accession>A0A2G9UII1</accession>
<keyword evidence="3" id="KW-1185">Reference proteome</keyword>
<gene>
    <name evidence="2" type="ORF">TELCIR_08113</name>
</gene>